<reference evidence="1 2" key="1">
    <citation type="submission" date="2021-04" db="EMBL/GenBank/DDBJ databases">
        <title>Complete genome sequence of Stygiolobus sp. KN-1.</title>
        <authorList>
            <person name="Nakamura K."/>
            <person name="Sakai H."/>
            <person name="Kurosawa N."/>
        </authorList>
    </citation>
    <scope>NUCLEOTIDE SEQUENCE [LARGE SCALE GENOMIC DNA]</scope>
    <source>
        <strain evidence="1 2">KN-1</strain>
    </source>
</reference>
<dbReference type="GeneID" id="66162376"/>
<protein>
    <submittedName>
        <fullName evidence="1">Uncharacterized protein</fullName>
    </submittedName>
</protein>
<organism evidence="1 2">
    <name type="scientific">Stygiolobus caldivivus</name>
    <dbReference type="NCBI Taxonomy" id="2824673"/>
    <lineage>
        <taxon>Archaea</taxon>
        <taxon>Thermoproteota</taxon>
        <taxon>Thermoprotei</taxon>
        <taxon>Sulfolobales</taxon>
        <taxon>Sulfolobaceae</taxon>
        <taxon>Stygiolobus</taxon>
    </lineage>
</organism>
<name>A0A8D5U5M5_9CREN</name>
<evidence type="ECO:0000313" key="2">
    <source>
        <dbReference type="Proteomes" id="UP000825123"/>
    </source>
</evidence>
<sequence>MLEFDLDKVLRLKLLPSYRVEEIEEVENKKVILITYFPPSISDASGLEEADSEPKYFEIRGEVDEVTRKVKIVRAEIIEGSKRRELDESELQLWAEYLIGGD</sequence>
<keyword evidence="2" id="KW-1185">Reference proteome</keyword>
<gene>
    <name evidence="1" type="ORF">KN1_06180</name>
</gene>
<accession>A0A8D5U5M5</accession>
<dbReference type="AlphaFoldDB" id="A0A8D5U5M5"/>
<dbReference type="Proteomes" id="UP000825123">
    <property type="component" value="Chromosome"/>
</dbReference>
<dbReference type="EMBL" id="AP024597">
    <property type="protein sequence ID" value="BCU69321.1"/>
    <property type="molecule type" value="Genomic_DNA"/>
</dbReference>
<dbReference type="RefSeq" id="WP_221289361.1">
    <property type="nucleotide sequence ID" value="NZ_AP024597.1"/>
</dbReference>
<dbReference type="KEGG" id="csty:KN1_06180"/>
<evidence type="ECO:0000313" key="1">
    <source>
        <dbReference type="EMBL" id="BCU69321.1"/>
    </source>
</evidence>
<proteinExistence type="predicted"/>